<feature type="region of interest" description="Disordered" evidence="1">
    <location>
        <begin position="168"/>
        <end position="207"/>
    </location>
</feature>
<organism evidence="3 4">
    <name type="scientific">Tistlia consotensis USBA 355</name>
    <dbReference type="NCBI Taxonomy" id="560819"/>
    <lineage>
        <taxon>Bacteria</taxon>
        <taxon>Pseudomonadati</taxon>
        <taxon>Pseudomonadota</taxon>
        <taxon>Alphaproteobacteria</taxon>
        <taxon>Rhodospirillales</taxon>
        <taxon>Rhodovibrionaceae</taxon>
        <taxon>Tistlia</taxon>
    </lineage>
</organism>
<sequence>MSLSSRRRAVPSVLLAGALMLVLPAAWPGPVLAQESQPDSRTEVQQDGNAAVVPSIGPERMEAAVAYPIAQLQGLDKVTARISTFRAPVDQPVTFGSLTIRVRACWKNPPELTPESAAYLEISDSTQSGDKAIFSGWMYASSPAVNGLEHPVYDVWVLDCLPAGNAAGQDAAGQDAAGQDAAGQDAGGGAAGGGDRGIPQGGAAPKG</sequence>
<dbReference type="AlphaFoldDB" id="A0A1Y6CPC2"/>
<dbReference type="STRING" id="560819.SAMN05428998_1275"/>
<accession>A0A1Y6CPC2</accession>
<proteinExistence type="predicted"/>
<protein>
    <recommendedName>
        <fullName evidence="5">DUF2155 domain-containing protein</fullName>
    </recommendedName>
</protein>
<feature type="compositionally biased region" description="Low complexity" evidence="1">
    <location>
        <begin position="168"/>
        <end position="184"/>
    </location>
</feature>
<name>A0A1Y6CPC2_9PROT</name>
<feature type="signal peptide" evidence="2">
    <location>
        <begin position="1"/>
        <end position="33"/>
    </location>
</feature>
<dbReference type="Pfam" id="PF09923">
    <property type="entry name" value="DUF2155"/>
    <property type="match status" value="1"/>
</dbReference>
<keyword evidence="2" id="KW-0732">Signal</keyword>
<evidence type="ECO:0000256" key="2">
    <source>
        <dbReference type="SAM" id="SignalP"/>
    </source>
</evidence>
<keyword evidence="4" id="KW-1185">Reference proteome</keyword>
<dbReference type="Proteomes" id="UP000192917">
    <property type="component" value="Unassembled WGS sequence"/>
</dbReference>
<evidence type="ECO:0008006" key="5">
    <source>
        <dbReference type="Google" id="ProtNLM"/>
    </source>
</evidence>
<feature type="chain" id="PRO_5011001745" description="DUF2155 domain-containing protein" evidence="2">
    <location>
        <begin position="34"/>
        <end position="207"/>
    </location>
</feature>
<dbReference type="InterPro" id="IPR019225">
    <property type="entry name" value="DUF2155"/>
</dbReference>
<evidence type="ECO:0000313" key="3">
    <source>
        <dbReference type="EMBL" id="SMF67025.1"/>
    </source>
</evidence>
<evidence type="ECO:0000313" key="4">
    <source>
        <dbReference type="Proteomes" id="UP000192917"/>
    </source>
</evidence>
<gene>
    <name evidence="3" type="ORF">SAMN05428998_1275</name>
</gene>
<feature type="compositionally biased region" description="Gly residues" evidence="1">
    <location>
        <begin position="185"/>
        <end position="200"/>
    </location>
</feature>
<dbReference type="RefSeq" id="WP_218822935.1">
    <property type="nucleotide sequence ID" value="NZ_FWZX01000027.1"/>
</dbReference>
<reference evidence="3 4" key="1">
    <citation type="submission" date="2017-04" db="EMBL/GenBank/DDBJ databases">
        <authorList>
            <person name="Afonso C.L."/>
            <person name="Miller P.J."/>
            <person name="Scott M.A."/>
            <person name="Spackman E."/>
            <person name="Goraichik I."/>
            <person name="Dimitrov K.M."/>
            <person name="Suarez D.L."/>
            <person name="Swayne D.E."/>
        </authorList>
    </citation>
    <scope>NUCLEOTIDE SEQUENCE [LARGE SCALE GENOMIC DNA]</scope>
    <source>
        <strain evidence="3 4">USBA 355</strain>
    </source>
</reference>
<dbReference type="EMBL" id="FWZX01000027">
    <property type="protein sequence ID" value="SMF67025.1"/>
    <property type="molecule type" value="Genomic_DNA"/>
</dbReference>
<evidence type="ECO:0000256" key="1">
    <source>
        <dbReference type="SAM" id="MobiDB-lite"/>
    </source>
</evidence>